<feature type="transmembrane region" description="Helical" evidence="1">
    <location>
        <begin position="139"/>
        <end position="160"/>
    </location>
</feature>
<sequence>MAAAPDTHQNLIFCFQTASPSHPDAVRFFVTLPSVSQPEAVMLTYTPPESRAAPPTHEKPWILLLLAFAWLWPGVFSHDLWKPHEIWTNEAVKDVLAGGNALLPQVQGHYDAGVSFVYVWLAAQCRVLFSPWLADAYSAMRFAGVLFAALGLACCGMAGFRLAGRHQGRSVVLILIGCAGLIANAHLLGGVPVQFAALGMCLYGLAEARRRVIFAALLTGGGWALLSVSGGWAVTAALMLAACLIPLFSPAWREKRFYAALAAVFALGVPLVLLYPAALYFSSPEAFAWWRDNAVFGIFGGISSLRLSFHAPFYLKNLLWFAFPAWPLAVWTCAGRGFLRRDWAAPLLSWLAAVSLLLVFAPKAGTDALIWLLPPLALLGAARLDGLRRGAAAFFNWFGIMIFGALAVFLWTGWLAMNFGWPTKLAQRSAYFSPYYTPDFDIMPIIVAVLFTPLWLRAVTRKNVRGRQAVTNWAAGMTLVWALLMTLFLPWLDAAKSYRPVVERMEAAAPAALQTGTQCLFVGADTPLARAAWGEYGRLPLSDNPACRYRVVQTDGADTPPPEGWRVLWQGGRPRNKDERFVLLENTRAQQP</sequence>
<protein>
    <submittedName>
        <fullName evidence="2">Inner membrane protein</fullName>
    </submittedName>
</protein>
<evidence type="ECO:0000313" key="2">
    <source>
        <dbReference type="EMBL" id="EGF11983.1"/>
    </source>
</evidence>
<organism evidence="2 3">
    <name type="scientific">Neisseria bacilliformis ATCC BAA-1200</name>
    <dbReference type="NCBI Taxonomy" id="888742"/>
    <lineage>
        <taxon>Bacteria</taxon>
        <taxon>Pseudomonadati</taxon>
        <taxon>Pseudomonadota</taxon>
        <taxon>Betaproteobacteria</taxon>
        <taxon>Neisseriales</taxon>
        <taxon>Neisseriaceae</taxon>
        <taxon>Neisseria</taxon>
    </lineage>
</organism>
<dbReference type="Proteomes" id="UP000004105">
    <property type="component" value="Unassembled WGS sequence"/>
</dbReference>
<gene>
    <name evidence="2" type="ORF">HMPREF9123_0425</name>
</gene>
<comment type="caution">
    <text evidence="2">The sequence shown here is derived from an EMBL/GenBank/DDBJ whole genome shotgun (WGS) entry which is preliminary data.</text>
</comment>
<dbReference type="AlphaFoldDB" id="F2B9M1"/>
<feature type="transmembrane region" description="Helical" evidence="1">
    <location>
        <begin position="394"/>
        <end position="417"/>
    </location>
</feature>
<keyword evidence="1" id="KW-1133">Transmembrane helix</keyword>
<evidence type="ECO:0000256" key="1">
    <source>
        <dbReference type="SAM" id="Phobius"/>
    </source>
</evidence>
<dbReference type="HOGENOM" id="CLU_034283_0_0_4"/>
<keyword evidence="3" id="KW-1185">Reference proteome</keyword>
<keyword evidence="1" id="KW-0472">Membrane</keyword>
<reference evidence="2 3" key="1">
    <citation type="submission" date="2011-02" db="EMBL/GenBank/DDBJ databases">
        <authorList>
            <person name="Muzny D."/>
            <person name="Qin X."/>
            <person name="Deng J."/>
            <person name="Jiang H."/>
            <person name="Liu Y."/>
            <person name="Qu J."/>
            <person name="Song X.-Z."/>
            <person name="Zhang L."/>
            <person name="Thornton R."/>
            <person name="Coyle M."/>
            <person name="Francisco L."/>
            <person name="Jackson L."/>
            <person name="Javaid M."/>
            <person name="Korchina V."/>
            <person name="Kovar C."/>
            <person name="Mata R."/>
            <person name="Mathew T."/>
            <person name="Ngo R."/>
            <person name="Nguyen L."/>
            <person name="Nguyen N."/>
            <person name="Okwuonu G."/>
            <person name="Ongeri F."/>
            <person name="Pham C."/>
            <person name="Simmons D."/>
            <person name="Wilczek-Boney K."/>
            <person name="Hale W."/>
            <person name="Jakkamsetti A."/>
            <person name="Pham P."/>
            <person name="Ruth R."/>
            <person name="San Lucas F."/>
            <person name="Warren J."/>
            <person name="Zhang J."/>
            <person name="Zhao Z."/>
            <person name="Zhou C."/>
            <person name="Zhu D."/>
            <person name="Lee S."/>
            <person name="Bess C."/>
            <person name="Blankenburg K."/>
            <person name="Forbes L."/>
            <person name="Fu Q."/>
            <person name="Gubbala S."/>
            <person name="Hirani K."/>
            <person name="Jayaseelan J.C."/>
            <person name="Lara F."/>
            <person name="Munidasa M."/>
            <person name="Palculict T."/>
            <person name="Patil S."/>
            <person name="Pu L.-L."/>
            <person name="Saada N."/>
            <person name="Tang L."/>
            <person name="Weissenberger G."/>
            <person name="Zhu Y."/>
            <person name="Hemphill L."/>
            <person name="Shang Y."/>
            <person name="Youmans B."/>
            <person name="Ayvaz T."/>
            <person name="Ross M."/>
            <person name="Santibanez J."/>
            <person name="Aqrawi P."/>
            <person name="Gross S."/>
            <person name="Joshi V."/>
            <person name="Fowler G."/>
            <person name="Nazareth L."/>
            <person name="Reid J."/>
            <person name="Worley K."/>
            <person name="Petrosino J."/>
            <person name="Highlander S."/>
            <person name="Gibbs R."/>
        </authorList>
    </citation>
    <scope>NUCLEOTIDE SEQUENCE [LARGE SCALE GENOMIC DNA]</scope>
    <source>
        <strain evidence="2 3">ATCC BAA-1200</strain>
    </source>
</reference>
<accession>F2B9M1</accession>
<feature type="transmembrane region" description="Helical" evidence="1">
    <location>
        <begin position="472"/>
        <end position="492"/>
    </location>
</feature>
<dbReference type="STRING" id="267212.GCA_001063965_01322"/>
<name>F2B9M1_9NEIS</name>
<feature type="transmembrane region" description="Helical" evidence="1">
    <location>
        <begin position="61"/>
        <end position="81"/>
    </location>
</feature>
<feature type="transmembrane region" description="Helical" evidence="1">
    <location>
        <begin position="343"/>
        <end position="362"/>
    </location>
</feature>
<feature type="transmembrane region" description="Helical" evidence="1">
    <location>
        <begin position="257"/>
        <end position="281"/>
    </location>
</feature>
<feature type="transmembrane region" description="Helical" evidence="1">
    <location>
        <begin position="442"/>
        <end position="460"/>
    </location>
</feature>
<keyword evidence="1" id="KW-0812">Transmembrane</keyword>
<evidence type="ECO:0000313" key="3">
    <source>
        <dbReference type="Proteomes" id="UP000004105"/>
    </source>
</evidence>
<proteinExistence type="predicted"/>
<dbReference type="EMBL" id="AFAY01000006">
    <property type="protein sequence ID" value="EGF11983.1"/>
    <property type="molecule type" value="Genomic_DNA"/>
</dbReference>
<feature type="transmembrane region" description="Helical" evidence="1">
    <location>
        <begin position="172"/>
        <end position="192"/>
    </location>
</feature>
<feature type="transmembrane region" description="Helical" evidence="1">
    <location>
        <begin position="212"/>
        <end position="245"/>
    </location>
</feature>
<feature type="transmembrane region" description="Helical" evidence="1">
    <location>
        <begin position="313"/>
        <end position="331"/>
    </location>
</feature>